<dbReference type="EMBL" id="VLLN01000018">
    <property type="protein sequence ID" value="TWJ18060.1"/>
    <property type="molecule type" value="Genomic_DNA"/>
</dbReference>
<dbReference type="SUPFAM" id="SSF64518">
    <property type="entry name" value="Phase 1 flagellin"/>
    <property type="match status" value="1"/>
</dbReference>
<dbReference type="Pfam" id="PF00700">
    <property type="entry name" value="Flagellin_C"/>
    <property type="match status" value="1"/>
</dbReference>
<keyword evidence="6" id="KW-0966">Cell projection</keyword>
<dbReference type="RefSeq" id="WP_145023844.1">
    <property type="nucleotide sequence ID" value="NZ_VLLN01000018.1"/>
</dbReference>
<dbReference type="OrthoDB" id="9758307at2"/>
<evidence type="ECO:0000259" key="4">
    <source>
        <dbReference type="Pfam" id="PF00669"/>
    </source>
</evidence>
<evidence type="ECO:0000259" key="5">
    <source>
        <dbReference type="Pfam" id="PF00700"/>
    </source>
</evidence>
<accession>A0A562VJJ5</accession>
<dbReference type="Pfam" id="PF00669">
    <property type="entry name" value="Flagellin_N"/>
    <property type="match status" value="1"/>
</dbReference>
<dbReference type="InterPro" id="IPR001492">
    <property type="entry name" value="Flagellin"/>
</dbReference>
<reference evidence="6 7" key="1">
    <citation type="submission" date="2019-07" db="EMBL/GenBank/DDBJ databases">
        <title>Genomic Encyclopedia of Archaeal and Bacterial Type Strains, Phase II (KMG-II): from individual species to whole genera.</title>
        <authorList>
            <person name="Goeker M."/>
        </authorList>
    </citation>
    <scope>NUCLEOTIDE SEQUENCE [LARGE SCALE GENOMIC DNA]</scope>
    <source>
        <strain evidence="6 7">ATCC BAA-1139</strain>
    </source>
</reference>
<name>A0A562VJJ5_9BACT</name>
<dbReference type="NCBIfam" id="TIGR02550">
    <property type="entry name" value="flagell_flgL"/>
    <property type="match status" value="1"/>
</dbReference>
<evidence type="ECO:0000313" key="6">
    <source>
        <dbReference type="EMBL" id="TWJ18060.1"/>
    </source>
</evidence>
<keyword evidence="6" id="KW-0969">Cilium</keyword>
<dbReference type="GO" id="GO:0009424">
    <property type="term" value="C:bacterial-type flagellum hook"/>
    <property type="evidence" value="ECO:0007669"/>
    <property type="project" value="InterPro"/>
</dbReference>
<dbReference type="Gene3D" id="1.20.1330.10">
    <property type="entry name" value="f41 fragment of flagellin, N-terminal domain"/>
    <property type="match status" value="1"/>
</dbReference>
<evidence type="ECO:0000313" key="7">
    <source>
        <dbReference type="Proteomes" id="UP000319449"/>
    </source>
</evidence>
<protein>
    <submittedName>
        <fullName evidence="6">Flagellar hook-associated protein 3 FlgL</fullName>
    </submittedName>
</protein>
<dbReference type="PANTHER" id="PTHR42792">
    <property type="entry name" value="FLAGELLIN"/>
    <property type="match status" value="1"/>
</dbReference>
<evidence type="ECO:0000256" key="1">
    <source>
        <dbReference type="ARBA" id="ARBA00004365"/>
    </source>
</evidence>
<dbReference type="Proteomes" id="UP000319449">
    <property type="component" value="Unassembled WGS sequence"/>
</dbReference>
<gene>
    <name evidence="6" type="ORF">JN12_02821</name>
</gene>
<dbReference type="GO" id="GO:0071973">
    <property type="term" value="P:bacterial-type flagellum-dependent cell motility"/>
    <property type="evidence" value="ECO:0007669"/>
    <property type="project" value="InterPro"/>
</dbReference>
<keyword evidence="7" id="KW-1185">Reference proteome</keyword>
<dbReference type="AlphaFoldDB" id="A0A562VJJ5"/>
<dbReference type="InterPro" id="IPR046358">
    <property type="entry name" value="Flagellin_C"/>
</dbReference>
<sequence length="298" mass="31538">MRVTPNMTADNSVYNLQQNRVKLDSLQAQIASGTNIHNPSDDPIATRQLLDLEGQLKSGEQFSGNINKAKVWLNISDTALVGISTMVKQAKSVAANIGSGSSDPTVLATAVSQLNEIKKQLVSLGNTQLGDQYIFGGFKDSIPPFNPPNAPDNAYHGTTDPINVNIDKNSQVAINVTGDTLLTGAGGGVNILQQIDNLTAAISANNVPAIQAAATQIDTSSNQIANARSDVAGRIVRLDSAEKMIALNKNTVQTLVENIQNVDMIKAATELTQQKTAFEAALSATAKISQISLLDYLK</sequence>
<feature type="domain" description="Flagellin N-terminal" evidence="4">
    <location>
        <begin position="6"/>
        <end position="137"/>
    </location>
</feature>
<keyword evidence="3" id="KW-0975">Bacterial flagellum</keyword>
<keyword evidence="6" id="KW-0282">Flagellum</keyword>
<dbReference type="InterPro" id="IPR001029">
    <property type="entry name" value="Flagellin_N"/>
</dbReference>
<proteinExistence type="inferred from homology"/>
<dbReference type="PANTHER" id="PTHR42792:SF1">
    <property type="entry name" value="FLAGELLAR HOOK-ASSOCIATED PROTEIN 3"/>
    <property type="match status" value="1"/>
</dbReference>
<dbReference type="InterPro" id="IPR013384">
    <property type="entry name" value="Flagell_FlgL"/>
</dbReference>
<evidence type="ECO:0000256" key="2">
    <source>
        <dbReference type="ARBA" id="ARBA00005709"/>
    </source>
</evidence>
<comment type="subcellular location">
    <subcellularLocation>
        <location evidence="1">Bacterial flagellum</location>
    </subcellularLocation>
</comment>
<evidence type="ECO:0000256" key="3">
    <source>
        <dbReference type="ARBA" id="ARBA00023143"/>
    </source>
</evidence>
<feature type="domain" description="Flagellin C-terminal" evidence="5">
    <location>
        <begin position="216"/>
        <end position="297"/>
    </location>
</feature>
<comment type="similarity">
    <text evidence="2">Belongs to the bacterial flagellin family.</text>
</comment>
<organism evidence="6 7">
    <name type="scientific">Geobacter argillaceus</name>
    <dbReference type="NCBI Taxonomy" id="345631"/>
    <lineage>
        <taxon>Bacteria</taxon>
        <taxon>Pseudomonadati</taxon>
        <taxon>Thermodesulfobacteriota</taxon>
        <taxon>Desulfuromonadia</taxon>
        <taxon>Geobacterales</taxon>
        <taxon>Geobacteraceae</taxon>
        <taxon>Geobacter</taxon>
    </lineage>
</organism>
<dbReference type="GO" id="GO:0005198">
    <property type="term" value="F:structural molecule activity"/>
    <property type="evidence" value="ECO:0007669"/>
    <property type="project" value="InterPro"/>
</dbReference>
<comment type="caution">
    <text evidence="6">The sequence shown here is derived from an EMBL/GenBank/DDBJ whole genome shotgun (WGS) entry which is preliminary data.</text>
</comment>